<gene>
    <name evidence="2" type="ORF">QTG54_004266</name>
</gene>
<feature type="region of interest" description="Disordered" evidence="1">
    <location>
        <begin position="1"/>
        <end position="25"/>
    </location>
</feature>
<dbReference type="SUPFAM" id="SSF52047">
    <property type="entry name" value="RNI-like"/>
    <property type="match status" value="1"/>
</dbReference>
<protein>
    <submittedName>
        <fullName evidence="2">Uncharacterized protein</fullName>
    </submittedName>
</protein>
<dbReference type="InterPro" id="IPR032675">
    <property type="entry name" value="LRR_dom_sf"/>
</dbReference>
<sequence>MMTTKNVGPPFEELHLSNLPSEEHNIESSESINTVVNCINLYDNTVLTSLNLRGCGISHAGATKISCALASNASITVLDLSNNRSATQESALLIGT</sequence>
<dbReference type="EMBL" id="JATAAI010000006">
    <property type="protein sequence ID" value="KAK1744975.1"/>
    <property type="molecule type" value="Genomic_DNA"/>
</dbReference>
<evidence type="ECO:0000313" key="2">
    <source>
        <dbReference type="EMBL" id="KAK1744975.1"/>
    </source>
</evidence>
<dbReference type="Gene3D" id="3.80.10.10">
    <property type="entry name" value="Ribonuclease Inhibitor"/>
    <property type="match status" value="1"/>
</dbReference>
<accession>A0AAD9DGG9</accession>
<comment type="caution">
    <text evidence="2">The sequence shown here is derived from an EMBL/GenBank/DDBJ whole genome shotgun (WGS) entry which is preliminary data.</text>
</comment>
<dbReference type="Pfam" id="PF13516">
    <property type="entry name" value="LRR_6"/>
    <property type="match status" value="1"/>
</dbReference>
<name>A0AAD9DGG9_9STRA</name>
<dbReference type="Proteomes" id="UP001224775">
    <property type="component" value="Unassembled WGS sequence"/>
</dbReference>
<dbReference type="AlphaFoldDB" id="A0AAD9DGG9"/>
<organism evidence="2 3">
    <name type="scientific">Skeletonema marinoi</name>
    <dbReference type="NCBI Taxonomy" id="267567"/>
    <lineage>
        <taxon>Eukaryota</taxon>
        <taxon>Sar</taxon>
        <taxon>Stramenopiles</taxon>
        <taxon>Ochrophyta</taxon>
        <taxon>Bacillariophyta</taxon>
        <taxon>Coscinodiscophyceae</taxon>
        <taxon>Thalassiosirophycidae</taxon>
        <taxon>Thalassiosirales</taxon>
        <taxon>Skeletonemataceae</taxon>
        <taxon>Skeletonema</taxon>
        <taxon>Skeletonema marinoi-dohrnii complex</taxon>
    </lineage>
</organism>
<evidence type="ECO:0000256" key="1">
    <source>
        <dbReference type="SAM" id="MobiDB-lite"/>
    </source>
</evidence>
<keyword evidence="3" id="KW-1185">Reference proteome</keyword>
<dbReference type="InterPro" id="IPR001611">
    <property type="entry name" value="Leu-rich_rpt"/>
</dbReference>
<proteinExistence type="predicted"/>
<evidence type="ECO:0000313" key="3">
    <source>
        <dbReference type="Proteomes" id="UP001224775"/>
    </source>
</evidence>
<reference evidence="2" key="1">
    <citation type="submission" date="2023-06" db="EMBL/GenBank/DDBJ databases">
        <title>Survivors Of The Sea: Transcriptome response of Skeletonema marinoi to long-term dormancy.</title>
        <authorList>
            <person name="Pinder M.I.M."/>
            <person name="Kourtchenko O."/>
            <person name="Robertson E.K."/>
            <person name="Larsson T."/>
            <person name="Maumus F."/>
            <person name="Osuna-Cruz C.M."/>
            <person name="Vancaester E."/>
            <person name="Stenow R."/>
            <person name="Vandepoele K."/>
            <person name="Ploug H."/>
            <person name="Bruchert V."/>
            <person name="Godhe A."/>
            <person name="Topel M."/>
        </authorList>
    </citation>
    <scope>NUCLEOTIDE SEQUENCE</scope>
    <source>
        <strain evidence="2">R05AC</strain>
    </source>
</reference>